<gene>
    <name evidence="1" type="ORF">SAMN05216283_12012</name>
</gene>
<dbReference type="EMBL" id="FONW01000020">
    <property type="protein sequence ID" value="SFF89503.1"/>
    <property type="molecule type" value="Genomic_DNA"/>
</dbReference>
<evidence type="ECO:0000313" key="1">
    <source>
        <dbReference type="EMBL" id="SFF89503.1"/>
    </source>
</evidence>
<protein>
    <submittedName>
        <fullName evidence="1">Putative acetyltransferase</fullName>
    </submittedName>
</protein>
<sequence>MKYLVEKVGEAEFPELVAVWEASVRATHHFISEEDIAYYKPLIQFYTRN</sequence>
<organism evidence="1 2">
    <name type="scientific">Sunxiuqinia elliptica</name>
    <dbReference type="NCBI Taxonomy" id="655355"/>
    <lineage>
        <taxon>Bacteria</taxon>
        <taxon>Pseudomonadati</taxon>
        <taxon>Bacteroidota</taxon>
        <taxon>Bacteroidia</taxon>
        <taxon>Marinilabiliales</taxon>
        <taxon>Prolixibacteraceae</taxon>
        <taxon>Sunxiuqinia</taxon>
    </lineage>
</organism>
<reference evidence="1 2" key="1">
    <citation type="submission" date="2016-10" db="EMBL/GenBank/DDBJ databases">
        <authorList>
            <person name="de Groot N.N."/>
        </authorList>
    </citation>
    <scope>NUCLEOTIDE SEQUENCE [LARGE SCALE GENOMIC DNA]</scope>
    <source>
        <strain evidence="1 2">CGMCC 1.9156</strain>
    </source>
</reference>
<dbReference type="RefSeq" id="WP_212733567.1">
    <property type="nucleotide sequence ID" value="NZ_FONW01000020.1"/>
</dbReference>
<proteinExistence type="predicted"/>
<accession>A0A1I2MDG2</accession>
<dbReference type="AlphaFoldDB" id="A0A1I2MDG2"/>
<dbReference type="GO" id="GO:0016740">
    <property type="term" value="F:transferase activity"/>
    <property type="evidence" value="ECO:0007669"/>
    <property type="project" value="UniProtKB-KW"/>
</dbReference>
<keyword evidence="2" id="KW-1185">Reference proteome</keyword>
<keyword evidence="1" id="KW-0808">Transferase</keyword>
<name>A0A1I2MDG2_9BACT</name>
<dbReference type="Proteomes" id="UP000198964">
    <property type="component" value="Unassembled WGS sequence"/>
</dbReference>
<evidence type="ECO:0000313" key="2">
    <source>
        <dbReference type="Proteomes" id="UP000198964"/>
    </source>
</evidence>
<dbReference type="STRING" id="655355.SAMN05216283_12012"/>